<protein>
    <recommendedName>
        <fullName evidence="2">histidine kinase</fullName>
        <ecNumber evidence="2">2.7.13.3</ecNumber>
    </recommendedName>
</protein>
<dbReference type="InterPro" id="IPR011495">
    <property type="entry name" value="Sig_transdc_His_kin_sub2_dim/P"/>
</dbReference>
<dbReference type="SMART" id="SM00065">
    <property type="entry name" value="GAF"/>
    <property type="match status" value="1"/>
</dbReference>
<dbReference type="SUPFAM" id="SSF55781">
    <property type="entry name" value="GAF domain-like"/>
    <property type="match status" value="1"/>
</dbReference>
<dbReference type="RefSeq" id="WP_006099637.1">
    <property type="nucleotide sequence ID" value="NZ_DS989845.1"/>
</dbReference>
<dbReference type="InterPro" id="IPR036890">
    <property type="entry name" value="HATPase_C_sf"/>
</dbReference>
<dbReference type="HOGENOM" id="CLU_501274_0_0_3"/>
<organism evidence="10 11">
    <name type="scientific">Coleofasciculus chthonoplastes PCC 7420</name>
    <dbReference type="NCBI Taxonomy" id="118168"/>
    <lineage>
        <taxon>Bacteria</taxon>
        <taxon>Bacillati</taxon>
        <taxon>Cyanobacteriota</taxon>
        <taxon>Cyanophyceae</taxon>
        <taxon>Coleofasciculales</taxon>
        <taxon>Coleofasciculaceae</taxon>
        <taxon>Coleofasciculus</taxon>
    </lineage>
</organism>
<evidence type="ECO:0000313" key="10">
    <source>
        <dbReference type="EMBL" id="EDX76679.1"/>
    </source>
</evidence>
<evidence type="ECO:0000256" key="7">
    <source>
        <dbReference type="ARBA" id="ARBA00022840"/>
    </source>
</evidence>
<dbReference type="PANTHER" id="PTHR41523">
    <property type="entry name" value="TWO-COMPONENT SYSTEM SENSOR PROTEIN"/>
    <property type="match status" value="1"/>
</dbReference>
<dbReference type="Gene3D" id="3.30.450.20">
    <property type="entry name" value="PAS domain"/>
    <property type="match status" value="1"/>
</dbReference>
<keyword evidence="6 10" id="KW-0418">Kinase</keyword>
<keyword evidence="8" id="KW-0843">Virulence</keyword>
<dbReference type="eggNOG" id="COG2203">
    <property type="taxonomic scope" value="Bacteria"/>
</dbReference>
<evidence type="ECO:0000256" key="5">
    <source>
        <dbReference type="ARBA" id="ARBA00022741"/>
    </source>
</evidence>
<evidence type="ECO:0000256" key="2">
    <source>
        <dbReference type="ARBA" id="ARBA00012438"/>
    </source>
</evidence>
<dbReference type="InterPro" id="IPR035965">
    <property type="entry name" value="PAS-like_dom_sf"/>
</dbReference>
<gene>
    <name evidence="10" type="ORF">MC7420_1682</name>
</gene>
<dbReference type="Proteomes" id="UP000003835">
    <property type="component" value="Unassembled WGS sequence"/>
</dbReference>
<dbReference type="GO" id="GO:0004673">
    <property type="term" value="F:protein histidine kinase activity"/>
    <property type="evidence" value="ECO:0007669"/>
    <property type="project" value="UniProtKB-EC"/>
</dbReference>
<dbReference type="PANTHER" id="PTHR41523:SF8">
    <property type="entry name" value="ETHYLENE RESPONSE SENSOR PROTEIN"/>
    <property type="match status" value="1"/>
</dbReference>
<dbReference type="Pfam" id="PF07568">
    <property type="entry name" value="HisKA_2"/>
    <property type="match status" value="1"/>
</dbReference>
<comment type="catalytic activity">
    <reaction evidence="1">
        <text>ATP + protein L-histidine = ADP + protein N-phospho-L-histidine.</text>
        <dbReference type="EC" id="2.7.13.3"/>
    </reaction>
</comment>
<dbReference type="InterPro" id="IPR000700">
    <property type="entry name" value="PAS-assoc_C"/>
</dbReference>
<dbReference type="eggNOG" id="COG3920">
    <property type="taxonomic scope" value="Bacteria"/>
</dbReference>
<reference evidence="10 11" key="1">
    <citation type="submission" date="2008-07" db="EMBL/GenBank/DDBJ databases">
        <authorList>
            <person name="Tandeau de Marsac N."/>
            <person name="Ferriera S."/>
            <person name="Johnson J."/>
            <person name="Kravitz S."/>
            <person name="Beeson K."/>
            <person name="Sutton G."/>
            <person name="Rogers Y.-H."/>
            <person name="Friedman R."/>
            <person name="Frazier M."/>
            <person name="Venter J.C."/>
        </authorList>
    </citation>
    <scope>NUCLEOTIDE SEQUENCE [LARGE SCALE GENOMIC DNA]</scope>
    <source>
        <strain evidence="10 11">PCC 7420</strain>
    </source>
</reference>
<accession>B4VN25</accession>
<dbReference type="InterPro" id="IPR003018">
    <property type="entry name" value="GAF"/>
</dbReference>
<evidence type="ECO:0000256" key="3">
    <source>
        <dbReference type="ARBA" id="ARBA00022553"/>
    </source>
</evidence>
<keyword evidence="3" id="KW-0597">Phosphoprotein</keyword>
<sequence>MSVEQPSNSHLQVNSSHPTHITALEQELIELRRQVSRQTLLNQIVQAMRGTLVLEDILQTTVDQLHETLNVSRCLIFRPDDESQMRAHHVSEATAQRESILGVYCDFYRYHHQELSQGELVVVPQITPNFPDVLIEAAQECEIRAILIVPLLYQNSYIGGISLHQCDQAREWNREDIEFVQAIADHCAIAIHQAQVYAKLQRELRERHQVEEALRQSETRFRTVLKHAPLVVFNQDQELRYTWAYNVVPDDDVDAILGKTDSELLAPQEAQPLISIKQRVLTSGIGMREEVSLTINGELRYYDLTVEPLRNSIGDIEGITCAAMDISDRKYIENQLKISLQQKEVLFQEIHHRVKNNLQLVSSLLDLQSQQIDDPDIFALFQASQNRIKSMALIHEELYQFDHLQRINFLNYIENLTYHLIQTYAIHPESIRLHLNIDQDLNLDLSTAIYCGLILNELISNALKHAFKANNYKGHIWIEIYSKKKENPKNKLIVGNNKPTPIEWIDFNSPKSLGLQLVRALVAQLNGKLEIKKANNTVFEIEF</sequence>
<dbReference type="EC" id="2.7.13.3" evidence="2"/>
<dbReference type="Gene3D" id="3.30.565.10">
    <property type="entry name" value="Histidine kinase-like ATPase, C-terminal domain"/>
    <property type="match status" value="1"/>
</dbReference>
<dbReference type="NCBIfam" id="TIGR00229">
    <property type="entry name" value="sensory_box"/>
    <property type="match status" value="1"/>
</dbReference>
<keyword evidence="11" id="KW-1185">Reference proteome</keyword>
<evidence type="ECO:0000256" key="4">
    <source>
        <dbReference type="ARBA" id="ARBA00022679"/>
    </source>
</evidence>
<dbReference type="InterPro" id="IPR013656">
    <property type="entry name" value="PAS_4"/>
</dbReference>
<dbReference type="Gene3D" id="3.30.450.40">
    <property type="match status" value="1"/>
</dbReference>
<proteinExistence type="predicted"/>
<dbReference type="STRING" id="118168.MC7420_1682"/>
<dbReference type="Pfam" id="PF08448">
    <property type="entry name" value="PAS_4"/>
    <property type="match status" value="1"/>
</dbReference>
<dbReference type="SUPFAM" id="SSF55874">
    <property type="entry name" value="ATPase domain of HSP90 chaperone/DNA topoisomerase II/histidine kinase"/>
    <property type="match status" value="1"/>
</dbReference>
<evidence type="ECO:0000256" key="1">
    <source>
        <dbReference type="ARBA" id="ARBA00000085"/>
    </source>
</evidence>
<dbReference type="Pfam" id="PF01590">
    <property type="entry name" value="GAF"/>
    <property type="match status" value="1"/>
</dbReference>
<keyword evidence="4" id="KW-0808">Transferase</keyword>
<keyword evidence="5" id="KW-0547">Nucleotide-binding</keyword>
<dbReference type="InterPro" id="IPR029016">
    <property type="entry name" value="GAF-like_dom_sf"/>
</dbReference>
<keyword evidence="7" id="KW-0067">ATP-binding</keyword>
<name>B4VN25_9CYAN</name>
<dbReference type="EMBL" id="DS989845">
    <property type="protein sequence ID" value="EDX76679.1"/>
    <property type="molecule type" value="Genomic_DNA"/>
</dbReference>
<dbReference type="InterPro" id="IPR000014">
    <property type="entry name" value="PAS"/>
</dbReference>
<dbReference type="OrthoDB" id="9758522at2"/>
<dbReference type="AlphaFoldDB" id="B4VN25"/>
<evidence type="ECO:0000313" key="11">
    <source>
        <dbReference type="Proteomes" id="UP000003835"/>
    </source>
</evidence>
<dbReference type="SUPFAM" id="SSF55785">
    <property type="entry name" value="PYP-like sensor domain (PAS domain)"/>
    <property type="match status" value="1"/>
</dbReference>
<feature type="domain" description="PAC" evidence="9">
    <location>
        <begin position="286"/>
        <end position="338"/>
    </location>
</feature>
<evidence type="ECO:0000259" key="9">
    <source>
        <dbReference type="PROSITE" id="PS50113"/>
    </source>
</evidence>
<evidence type="ECO:0000256" key="8">
    <source>
        <dbReference type="ARBA" id="ARBA00023026"/>
    </source>
</evidence>
<dbReference type="GO" id="GO:0005524">
    <property type="term" value="F:ATP binding"/>
    <property type="evidence" value="ECO:0007669"/>
    <property type="project" value="UniProtKB-KW"/>
</dbReference>
<dbReference type="PROSITE" id="PS50113">
    <property type="entry name" value="PAC"/>
    <property type="match status" value="1"/>
</dbReference>
<evidence type="ECO:0000256" key="6">
    <source>
        <dbReference type="ARBA" id="ARBA00022777"/>
    </source>
</evidence>